<dbReference type="Proteomes" id="UP000733379">
    <property type="component" value="Unassembled WGS sequence"/>
</dbReference>
<dbReference type="EMBL" id="JAHKNI010000006">
    <property type="protein sequence ID" value="MBU3063923.1"/>
    <property type="molecule type" value="Genomic_DNA"/>
</dbReference>
<proteinExistence type="predicted"/>
<dbReference type="PANTHER" id="PTHR43384:SF15">
    <property type="entry name" value="ATP-BINDING PROTEIN"/>
    <property type="match status" value="1"/>
</dbReference>
<accession>A0ABS6B187</accession>
<dbReference type="Gene3D" id="3.40.50.300">
    <property type="entry name" value="P-loop containing nucleotide triphosphate hydrolases"/>
    <property type="match status" value="1"/>
</dbReference>
<dbReference type="InterPro" id="IPR002586">
    <property type="entry name" value="CobQ/CobB/MinD/ParA_Nub-bd_dom"/>
</dbReference>
<dbReference type="InterPro" id="IPR027417">
    <property type="entry name" value="P-loop_NTPase"/>
</dbReference>
<dbReference type="RefSeq" id="WP_215918800.1">
    <property type="nucleotide sequence ID" value="NZ_JAHKNI010000006.1"/>
</dbReference>
<dbReference type="Pfam" id="PF01656">
    <property type="entry name" value="CbiA"/>
    <property type="match status" value="1"/>
</dbReference>
<dbReference type="GO" id="GO:0005524">
    <property type="term" value="F:ATP binding"/>
    <property type="evidence" value="ECO:0007669"/>
    <property type="project" value="UniProtKB-KW"/>
</dbReference>
<comment type="caution">
    <text evidence="2">The sequence shown here is derived from an EMBL/GenBank/DDBJ whole genome shotgun (WGS) entry which is preliminary data.</text>
</comment>
<evidence type="ECO:0000259" key="1">
    <source>
        <dbReference type="Pfam" id="PF01656"/>
    </source>
</evidence>
<reference evidence="2 3" key="1">
    <citation type="submission" date="2021-06" db="EMBL/GenBank/DDBJ databases">
        <title>Actinomycetes sequencing.</title>
        <authorList>
            <person name="Shan Q."/>
        </authorList>
    </citation>
    <scope>NUCLEOTIDE SEQUENCE [LARGE SCALE GENOMIC DNA]</scope>
    <source>
        <strain evidence="2 3">NEAU-G5</strain>
    </source>
</reference>
<feature type="domain" description="CobQ/CobB/MinD/ParA nucleotide binding" evidence="1">
    <location>
        <begin position="7"/>
        <end position="152"/>
    </location>
</feature>
<protein>
    <submittedName>
        <fullName evidence="2">ATP-binding protein</fullName>
    </submittedName>
</protein>
<evidence type="ECO:0000313" key="2">
    <source>
        <dbReference type="EMBL" id="MBU3063923.1"/>
    </source>
</evidence>
<dbReference type="SUPFAM" id="SSF52540">
    <property type="entry name" value="P-loop containing nucleoside triphosphate hydrolases"/>
    <property type="match status" value="1"/>
</dbReference>
<organism evidence="2 3">
    <name type="scientific">Nocardia albiluteola</name>
    <dbReference type="NCBI Taxonomy" id="2842303"/>
    <lineage>
        <taxon>Bacteria</taxon>
        <taxon>Bacillati</taxon>
        <taxon>Actinomycetota</taxon>
        <taxon>Actinomycetes</taxon>
        <taxon>Mycobacteriales</taxon>
        <taxon>Nocardiaceae</taxon>
        <taxon>Nocardia</taxon>
    </lineage>
</organism>
<dbReference type="InterPro" id="IPR050625">
    <property type="entry name" value="ParA/MinD_ATPase"/>
</dbReference>
<keyword evidence="3" id="KW-1185">Reference proteome</keyword>
<dbReference type="PANTHER" id="PTHR43384">
    <property type="entry name" value="SEPTUM SITE-DETERMINING PROTEIN MIND HOMOLOG, CHLOROPLASTIC-RELATED"/>
    <property type="match status" value="1"/>
</dbReference>
<gene>
    <name evidence="2" type="ORF">KO481_20620</name>
</gene>
<sequence length="325" mass="34667">MKIAFVGKGGSGKTTLSSLFVRYLVHQGLPTLAIDADINQHLAAALGADEDTAAALPTLGAHLPLIKEYLRGDNPRISSADAMIKTTPPGAGSRLVGVVEPNPIYDACVREIAGARVAVTGPFAESDEDLGVSCYHSKVGAAELLLNHMVDGADEYVVMDMTAGADSFASGLFTRFDLTALVCEPTLRSVGVYRQYAGYAKDFGIRIAVVGNKVCDAEDLEFLRGQVGENLLCWIDRSGHVRAAERGHIRPIGDLEPANLNALATIRAHLDGTVRDWSAYQRHAVEFHLRNANAWAGAESVDQVDPDFVLGPHLRPTAEVIGSPA</sequence>
<keyword evidence="2" id="KW-0067">ATP-binding</keyword>
<name>A0ABS6B187_9NOCA</name>
<evidence type="ECO:0000313" key="3">
    <source>
        <dbReference type="Proteomes" id="UP000733379"/>
    </source>
</evidence>
<keyword evidence="2" id="KW-0547">Nucleotide-binding</keyword>